<comment type="caution">
    <text evidence="3">The sequence shown here is derived from an EMBL/GenBank/DDBJ whole genome shotgun (WGS) entry which is preliminary data.</text>
</comment>
<keyword evidence="4" id="KW-1185">Reference proteome</keyword>
<evidence type="ECO:0000256" key="1">
    <source>
        <dbReference type="SAM" id="MobiDB-lite"/>
    </source>
</evidence>
<dbReference type="Proteomes" id="UP001259659">
    <property type="component" value="Unassembled WGS sequence"/>
</dbReference>
<dbReference type="CDD" id="cd04080">
    <property type="entry name" value="CBM6_cellulase-like"/>
    <property type="match status" value="1"/>
</dbReference>
<gene>
    <name evidence="3" type="ORF">NDI56_10880</name>
</gene>
<evidence type="ECO:0000259" key="2">
    <source>
        <dbReference type="PROSITE" id="PS51175"/>
    </source>
</evidence>
<dbReference type="PROSITE" id="PS51175">
    <property type="entry name" value="CBM6"/>
    <property type="match status" value="1"/>
</dbReference>
<evidence type="ECO:0000313" key="4">
    <source>
        <dbReference type="Proteomes" id="UP001259659"/>
    </source>
</evidence>
<dbReference type="InterPro" id="IPR008979">
    <property type="entry name" value="Galactose-bd-like_sf"/>
</dbReference>
<protein>
    <submittedName>
        <fullName evidence="3">Carbohydrate-binding protein</fullName>
    </submittedName>
</protein>
<organism evidence="3 4">
    <name type="scientific">Haloarcula saliterrae</name>
    <dbReference type="NCBI Taxonomy" id="2950534"/>
    <lineage>
        <taxon>Archaea</taxon>
        <taxon>Methanobacteriati</taxon>
        <taxon>Methanobacteriota</taxon>
        <taxon>Stenosarchaea group</taxon>
        <taxon>Halobacteria</taxon>
        <taxon>Halobacteriales</taxon>
        <taxon>Haloarculaceae</taxon>
        <taxon>Haloarcula</taxon>
    </lineage>
</organism>
<dbReference type="EMBL" id="JAMQON010000002">
    <property type="protein sequence ID" value="MDS0259897.1"/>
    <property type="molecule type" value="Genomic_DNA"/>
</dbReference>
<dbReference type="RefSeq" id="WP_310919549.1">
    <property type="nucleotide sequence ID" value="NZ_JAMQON010000002.1"/>
</dbReference>
<evidence type="ECO:0000313" key="3">
    <source>
        <dbReference type="EMBL" id="MDS0259897.1"/>
    </source>
</evidence>
<feature type="compositionally biased region" description="Basic and acidic residues" evidence="1">
    <location>
        <begin position="1"/>
        <end position="13"/>
    </location>
</feature>
<accession>A0ABU2FCG3</accession>
<feature type="compositionally biased region" description="Basic and acidic residues" evidence="1">
    <location>
        <begin position="23"/>
        <end position="42"/>
    </location>
</feature>
<feature type="domain" description="CBM6" evidence="2">
    <location>
        <begin position="55"/>
        <end position="172"/>
    </location>
</feature>
<reference evidence="3 4" key="1">
    <citation type="submission" date="2022-06" db="EMBL/GenBank/DDBJ databases">
        <title>Haloarcula sp. a new haloarchaeum isolate from saline soil.</title>
        <authorList>
            <person name="Strakova D."/>
            <person name="Galisteo C."/>
            <person name="Sanchez-Porro C."/>
            <person name="Ventosa A."/>
        </authorList>
    </citation>
    <scope>NUCLEOTIDE SEQUENCE [LARGE SCALE GENOMIC DNA]</scope>
    <source>
        <strain evidence="3 4">S1CR25-12</strain>
    </source>
</reference>
<dbReference type="Gene3D" id="2.60.120.260">
    <property type="entry name" value="Galactose-binding domain-like"/>
    <property type="match status" value="1"/>
</dbReference>
<sequence length="172" mass="19297">MGDPDDRRSEVTRQPDGGVVQRGGERRGRDRRVHGAHEQPGIERHEVPGTISVGAYHQYHHADRWNAVDTPLSGDGEIDWLASDEWLAYDVYIQEAGTYELTIHVAAADSFGGGDLGVVVDDDPLRRFEFGSTGGWYDWKEVTTAVDLPRGIHTVRLVVFEGGWKLKQLEFR</sequence>
<name>A0ABU2FCG3_9EURY</name>
<feature type="region of interest" description="Disordered" evidence="1">
    <location>
        <begin position="1"/>
        <end position="42"/>
    </location>
</feature>
<proteinExistence type="predicted"/>
<dbReference type="Pfam" id="PF03422">
    <property type="entry name" value="CBM_6"/>
    <property type="match status" value="1"/>
</dbReference>
<dbReference type="InterPro" id="IPR005084">
    <property type="entry name" value="CBM6"/>
</dbReference>
<dbReference type="SUPFAM" id="SSF49785">
    <property type="entry name" value="Galactose-binding domain-like"/>
    <property type="match status" value="1"/>
</dbReference>